<dbReference type="GO" id="GO:0006644">
    <property type="term" value="P:phospholipid metabolic process"/>
    <property type="evidence" value="ECO:0007669"/>
    <property type="project" value="InterPro"/>
</dbReference>
<evidence type="ECO:0000256" key="2">
    <source>
        <dbReference type="ARBA" id="ARBA00008816"/>
    </source>
</evidence>
<dbReference type="Proteomes" id="UP000694724">
    <property type="component" value="Unplaced"/>
</dbReference>
<protein>
    <recommendedName>
        <fullName evidence="8">Phospholipid phosphatase-related protein type 5</fullName>
    </recommendedName>
    <alternativeName>
        <fullName evidence="9">Lipid phosphate phosphatase-related protein type 5</fullName>
    </alternativeName>
    <alternativeName>
        <fullName evidence="10">Plasticity-related gene 5 protein</fullName>
    </alternativeName>
</protein>
<comment type="similarity">
    <text evidence="2">Belongs to the PA-phosphatase related phosphoesterase family.</text>
</comment>
<keyword evidence="3" id="KW-1003">Cell membrane</keyword>
<dbReference type="Ensembl" id="ENSSSCT00055016170.1">
    <property type="protein sequence ID" value="ENSSSCP00055012720.1"/>
    <property type="gene ID" value="ENSSSCG00055008286.1"/>
</dbReference>
<feature type="transmembrane region" description="Helical" evidence="11">
    <location>
        <begin position="308"/>
        <end position="326"/>
    </location>
</feature>
<keyword evidence="4 11" id="KW-0812">Transmembrane</keyword>
<evidence type="ECO:0000256" key="5">
    <source>
        <dbReference type="ARBA" id="ARBA00022989"/>
    </source>
</evidence>
<dbReference type="CDD" id="cd03384">
    <property type="entry name" value="PAP2_wunen"/>
    <property type="match status" value="1"/>
</dbReference>
<keyword evidence="6 11" id="KW-0472">Membrane</keyword>
<proteinExistence type="inferred from homology"/>
<feature type="transmembrane region" description="Helical" evidence="11">
    <location>
        <begin position="91"/>
        <end position="111"/>
    </location>
</feature>
<dbReference type="GO" id="GO:0005886">
    <property type="term" value="C:plasma membrane"/>
    <property type="evidence" value="ECO:0007669"/>
    <property type="project" value="UniProtKB-SubCell"/>
</dbReference>
<evidence type="ECO:0000313" key="14">
    <source>
        <dbReference type="Proteomes" id="UP000694571"/>
    </source>
</evidence>
<evidence type="ECO:0000256" key="10">
    <source>
        <dbReference type="ARBA" id="ARBA00083061"/>
    </source>
</evidence>
<feature type="domain" description="Phosphatidic acid phosphatase type 2/haloperoxidase" evidence="12">
    <location>
        <begin position="235"/>
        <end position="379"/>
    </location>
</feature>
<evidence type="ECO:0000313" key="13">
    <source>
        <dbReference type="Ensembl" id="ENSSSCP00050007604.1"/>
    </source>
</evidence>
<dbReference type="SUPFAM" id="SSF48317">
    <property type="entry name" value="Acid phosphatase/Vanadium-dependent haloperoxidase"/>
    <property type="match status" value="1"/>
</dbReference>
<feature type="transmembrane region" description="Helical" evidence="11">
    <location>
        <begin position="364"/>
        <end position="386"/>
    </location>
</feature>
<name>A0A8D1LFL2_PIG</name>
<evidence type="ECO:0000256" key="7">
    <source>
        <dbReference type="ARBA" id="ARBA00055984"/>
    </source>
</evidence>
<feature type="transmembrane region" description="Helical" evidence="11">
    <location>
        <begin position="333"/>
        <end position="352"/>
    </location>
</feature>
<evidence type="ECO:0000256" key="9">
    <source>
        <dbReference type="ARBA" id="ARBA00081265"/>
    </source>
</evidence>
<dbReference type="PANTHER" id="PTHR10165:SF17">
    <property type="entry name" value="PHOSPHOLIPID PHOSPHATASE-RELATED PROTEIN TYPE 5"/>
    <property type="match status" value="1"/>
</dbReference>
<sequence length="428" mass="47325">MRRAGLYEYFHPLARCTCFLTGPLALQTLEVEGKQLQVPLSSLLLPHTRLSRLPKLALAGRDLHGSRNRALDIHAAAQLLTYPRTRVHARYVGVFRMPVASTLIVSLFFHLTPGESRQAVPGNSGKSEMVIMAGTVMLAYYFEYTDTFTVNVQGFFCHDSAYRKPYPGPEDSSAVPPVLLYSLAAGVPVLVIIVGETAVFCLQLATRDFENQEKTILTGDCCYINPLVRRTVRFLGIYTFGLFATDIFVNAGQVVTGNLAPHFLALCKPNYTALGCQQYTQFISGEEACTGNPDLIMRARKTFPSKEAALSVYAAMYLTMYITNTIKAKGTRLAKPVLCLGLMCLAFLTGLNRVAEYRNHWSDVIAGFLVGISIAVFLVVCVVNNFKGRQPENEHIHTDNLAQMPMISIPRVESPLEKNHITAFAEVT</sequence>
<keyword evidence="5 11" id="KW-1133">Transmembrane helix</keyword>
<comment type="function">
    <text evidence="7">Induces filopodia formation and promotes neurite growth in a CDC42-independent manner; impedes neurite growth inhibitory-mediated axonal retraction.</text>
</comment>
<dbReference type="Ensembl" id="ENSSSCT00050018442.1">
    <property type="protein sequence ID" value="ENSSSCP00050007604.1"/>
    <property type="gene ID" value="ENSSSCG00050013694.1"/>
</dbReference>
<dbReference type="Proteomes" id="UP000694571">
    <property type="component" value="Unplaced"/>
</dbReference>
<reference evidence="13" key="1">
    <citation type="submission" date="2025-05" db="UniProtKB">
        <authorList>
            <consortium name="Ensembl"/>
        </authorList>
    </citation>
    <scope>IDENTIFICATION</scope>
</reference>
<organism evidence="13 14">
    <name type="scientific">Sus scrofa</name>
    <name type="common">Pig</name>
    <dbReference type="NCBI Taxonomy" id="9823"/>
    <lineage>
        <taxon>Eukaryota</taxon>
        <taxon>Metazoa</taxon>
        <taxon>Chordata</taxon>
        <taxon>Craniata</taxon>
        <taxon>Vertebrata</taxon>
        <taxon>Euteleostomi</taxon>
        <taxon>Mammalia</taxon>
        <taxon>Eutheria</taxon>
        <taxon>Laurasiatheria</taxon>
        <taxon>Artiodactyla</taxon>
        <taxon>Suina</taxon>
        <taxon>Suidae</taxon>
        <taxon>Sus</taxon>
    </lineage>
</organism>
<feature type="transmembrane region" description="Helical" evidence="11">
    <location>
        <begin position="178"/>
        <end position="202"/>
    </location>
</feature>
<evidence type="ECO:0000256" key="3">
    <source>
        <dbReference type="ARBA" id="ARBA00022475"/>
    </source>
</evidence>
<evidence type="ECO:0000256" key="4">
    <source>
        <dbReference type="ARBA" id="ARBA00022692"/>
    </source>
</evidence>
<evidence type="ECO:0000256" key="11">
    <source>
        <dbReference type="SAM" id="Phobius"/>
    </source>
</evidence>
<evidence type="ECO:0000256" key="8">
    <source>
        <dbReference type="ARBA" id="ARBA00069376"/>
    </source>
</evidence>
<evidence type="ECO:0000259" key="12">
    <source>
        <dbReference type="SMART" id="SM00014"/>
    </source>
</evidence>
<dbReference type="FunFam" id="1.20.144.10:FF:000002">
    <property type="entry name" value="phospholipid phosphatase-related protein type 5"/>
    <property type="match status" value="1"/>
</dbReference>
<dbReference type="InterPro" id="IPR043216">
    <property type="entry name" value="PAP-like"/>
</dbReference>
<feature type="transmembrane region" description="Helical" evidence="11">
    <location>
        <begin position="235"/>
        <end position="255"/>
    </location>
</feature>
<dbReference type="InterPro" id="IPR000326">
    <property type="entry name" value="PAP2/HPO"/>
</dbReference>
<dbReference type="InterPro" id="IPR036938">
    <property type="entry name" value="PAP2/HPO_sf"/>
</dbReference>
<evidence type="ECO:0000256" key="1">
    <source>
        <dbReference type="ARBA" id="ARBA00004651"/>
    </source>
</evidence>
<dbReference type="SMART" id="SM00014">
    <property type="entry name" value="acidPPc"/>
    <property type="match status" value="1"/>
</dbReference>
<comment type="subcellular location">
    <subcellularLocation>
        <location evidence="1">Cell membrane</location>
        <topology evidence="1">Multi-pass membrane protein</topology>
    </subcellularLocation>
</comment>
<dbReference type="PANTHER" id="PTHR10165">
    <property type="entry name" value="LIPID PHOSPHATE PHOSPHATASE"/>
    <property type="match status" value="1"/>
</dbReference>
<dbReference type="Pfam" id="PF01569">
    <property type="entry name" value="PAP2"/>
    <property type="match status" value="1"/>
</dbReference>
<accession>A0A8D1LFL2</accession>
<dbReference type="Gene3D" id="1.20.144.10">
    <property type="entry name" value="Phosphatidic acid phosphatase type 2/haloperoxidase"/>
    <property type="match status" value="1"/>
</dbReference>
<dbReference type="AlphaFoldDB" id="A0A8D1LFL2"/>
<evidence type="ECO:0000256" key="6">
    <source>
        <dbReference type="ARBA" id="ARBA00023136"/>
    </source>
</evidence>